<comment type="caution">
    <text evidence="7">The sequence shown here is derived from an EMBL/GenBank/DDBJ whole genome shotgun (WGS) entry which is preliminary data.</text>
</comment>
<organism evidence="7 8">
    <name type="scientific">Carnobacterium divergens</name>
    <name type="common">Lactobacillus divergens</name>
    <dbReference type="NCBI Taxonomy" id="2748"/>
    <lineage>
        <taxon>Bacteria</taxon>
        <taxon>Bacillati</taxon>
        <taxon>Bacillota</taxon>
        <taxon>Bacilli</taxon>
        <taxon>Lactobacillales</taxon>
        <taxon>Carnobacteriaceae</taxon>
        <taxon>Carnobacterium</taxon>
    </lineage>
</organism>
<feature type="chain" id="PRO_5043959189" evidence="5">
    <location>
        <begin position="33"/>
        <end position="528"/>
    </location>
</feature>
<feature type="domain" description="SpaA-like prealbumin fold" evidence="6">
    <location>
        <begin position="310"/>
        <end position="389"/>
    </location>
</feature>
<evidence type="ECO:0000256" key="5">
    <source>
        <dbReference type="SAM" id="SignalP"/>
    </source>
</evidence>
<feature type="signal peptide" evidence="5">
    <location>
        <begin position="1"/>
        <end position="32"/>
    </location>
</feature>
<gene>
    <name evidence="7" type="ORF">MX635_11035</name>
</gene>
<dbReference type="InterPro" id="IPR013783">
    <property type="entry name" value="Ig-like_fold"/>
</dbReference>
<proteinExistence type="inferred from homology"/>
<dbReference type="Pfam" id="PF17802">
    <property type="entry name" value="SpaA"/>
    <property type="match status" value="2"/>
</dbReference>
<keyword evidence="3 5" id="KW-0732">Signal</keyword>
<dbReference type="PANTHER" id="PTHR36108">
    <property type="entry name" value="COLOSSIN-B-RELATED"/>
    <property type="match status" value="1"/>
</dbReference>
<dbReference type="Proteomes" id="UP001249945">
    <property type="component" value="Unassembled WGS sequence"/>
</dbReference>
<dbReference type="NCBIfam" id="TIGR01167">
    <property type="entry name" value="LPXTG_anchor"/>
    <property type="match status" value="1"/>
</dbReference>
<protein>
    <submittedName>
        <fullName evidence="7">SpaA isopeptide-forming pilin-related protein</fullName>
    </submittedName>
</protein>
<evidence type="ECO:0000313" key="8">
    <source>
        <dbReference type="Proteomes" id="UP001249945"/>
    </source>
</evidence>
<evidence type="ECO:0000259" key="6">
    <source>
        <dbReference type="Pfam" id="PF17802"/>
    </source>
</evidence>
<name>A0AAW8RFE1_CARDV</name>
<dbReference type="InterPro" id="IPR041033">
    <property type="entry name" value="SpaA_PFL_dom_1"/>
</dbReference>
<keyword evidence="4" id="KW-0812">Transmembrane</keyword>
<sequence length="528" mass="58225">MINFKMKNKIATSILTLSLALGSFLPVASVSAKGEENFSATKHTISILEKDITYLKSEKDGSTPVRMVDRLRDENGMATFCINFDLPSPPGLEVEGFEQLDNATTYLMNAFYQGNPNLTGDKSVDEYIVQATIHNIKSPNSFSLDRPFIDEKGILPRIKALKEEALKAPAPSVPVYDNNLSVDKKDLTFKLVNGNYESNVVTATVKGDLQSSTVTIKNATPGTKLVNEEGKEVKTVANGSKVKVLVPEKELQGKALSPSVSLKGHFSNAYKVAVRFGGNEGYQDVASYESKEFAEDKEATINGKIDAAKGSVEFEKKGSDEKLLDNVKFNIIAADEKTVEKEVTTKDGKVHSDDLSYGVHYLVEVSTLPNYVLNSEKIPFTINHDKEVIDLGTIYNQLKKGKIIIHKVDKEGKPLENAEFTRMDENGETEVKTSDKDGLVEFDIEAGHVYSVEETKNPENYKGTFKEENISVEKDGQIFEYSVENQKIEKSEPLPQTGEPKLIIGVVGLTMIAAGCIGFVIWKKKLVK</sequence>
<keyword evidence="4" id="KW-1133">Transmembrane helix</keyword>
<dbReference type="Gene3D" id="2.60.40.10">
    <property type="entry name" value="Immunoglobulins"/>
    <property type="match status" value="2"/>
</dbReference>
<keyword evidence="4" id="KW-0472">Membrane</keyword>
<dbReference type="RefSeq" id="WP_311780756.1">
    <property type="nucleotide sequence ID" value="NZ_JALRMR010000014.1"/>
</dbReference>
<dbReference type="EMBL" id="JALRMR010000014">
    <property type="protein sequence ID" value="MDT1974928.1"/>
    <property type="molecule type" value="Genomic_DNA"/>
</dbReference>
<evidence type="ECO:0000256" key="3">
    <source>
        <dbReference type="ARBA" id="ARBA00022729"/>
    </source>
</evidence>
<evidence type="ECO:0000256" key="1">
    <source>
        <dbReference type="ARBA" id="ARBA00007257"/>
    </source>
</evidence>
<feature type="domain" description="SpaA-like prealbumin fold" evidence="6">
    <location>
        <begin position="401"/>
        <end position="487"/>
    </location>
</feature>
<comment type="similarity">
    <text evidence="1">Belongs to the serine-aspartate repeat-containing protein (SDr) family.</text>
</comment>
<evidence type="ECO:0000313" key="7">
    <source>
        <dbReference type="EMBL" id="MDT1974928.1"/>
    </source>
</evidence>
<evidence type="ECO:0000256" key="2">
    <source>
        <dbReference type="ARBA" id="ARBA00022525"/>
    </source>
</evidence>
<accession>A0AAW8RFE1</accession>
<feature type="transmembrane region" description="Helical" evidence="4">
    <location>
        <begin position="502"/>
        <end position="522"/>
    </location>
</feature>
<dbReference type="PANTHER" id="PTHR36108:SF13">
    <property type="entry name" value="COLOSSIN-B-RELATED"/>
    <property type="match status" value="1"/>
</dbReference>
<reference evidence="7" key="1">
    <citation type="submission" date="2022-04" db="EMBL/GenBank/DDBJ databases">
        <title>Draft genome sequences of lactic acid bacteria (LAB) strains involved in meat spoilage.</title>
        <authorList>
            <person name="Palevich N."/>
        </authorList>
    </citation>
    <scope>NUCLEOTIDE SEQUENCE</scope>
    <source>
        <strain evidence="7">9-14</strain>
    </source>
</reference>
<dbReference type="AlphaFoldDB" id="A0AAW8RFE1"/>
<evidence type="ECO:0000256" key="4">
    <source>
        <dbReference type="SAM" id="Phobius"/>
    </source>
</evidence>
<keyword evidence="2" id="KW-0964">Secreted</keyword>